<dbReference type="EMBL" id="OZ034817">
    <property type="protein sequence ID" value="CAL1380516.1"/>
    <property type="molecule type" value="Genomic_DNA"/>
</dbReference>
<evidence type="ECO:0000313" key="2">
    <source>
        <dbReference type="Proteomes" id="UP001497516"/>
    </source>
</evidence>
<gene>
    <name evidence="1" type="ORF">LTRI10_LOCUS21954</name>
</gene>
<evidence type="ECO:0000313" key="1">
    <source>
        <dbReference type="EMBL" id="CAL1380516.1"/>
    </source>
</evidence>
<name>A0AAV2E3R7_9ROSI</name>
<protein>
    <submittedName>
        <fullName evidence="1">Uncharacterized protein</fullName>
    </submittedName>
</protein>
<keyword evidence="2" id="KW-1185">Reference proteome</keyword>
<sequence>MLLASSAWPNRLAMRKLGMILTVDYAIHQQAGDDEELDAKIISTKKNKSRSSIVAMWRFSLPSQSELDKEGWMGNALYPYRALEVANP</sequence>
<proteinExistence type="predicted"/>
<accession>A0AAV2E3R7</accession>
<dbReference type="AlphaFoldDB" id="A0AAV2E3R7"/>
<organism evidence="1 2">
    <name type="scientific">Linum trigynum</name>
    <dbReference type="NCBI Taxonomy" id="586398"/>
    <lineage>
        <taxon>Eukaryota</taxon>
        <taxon>Viridiplantae</taxon>
        <taxon>Streptophyta</taxon>
        <taxon>Embryophyta</taxon>
        <taxon>Tracheophyta</taxon>
        <taxon>Spermatophyta</taxon>
        <taxon>Magnoliopsida</taxon>
        <taxon>eudicotyledons</taxon>
        <taxon>Gunneridae</taxon>
        <taxon>Pentapetalae</taxon>
        <taxon>rosids</taxon>
        <taxon>fabids</taxon>
        <taxon>Malpighiales</taxon>
        <taxon>Linaceae</taxon>
        <taxon>Linum</taxon>
    </lineage>
</organism>
<dbReference type="Proteomes" id="UP001497516">
    <property type="component" value="Chromosome 4"/>
</dbReference>
<reference evidence="1 2" key="1">
    <citation type="submission" date="2024-04" db="EMBL/GenBank/DDBJ databases">
        <authorList>
            <person name="Fracassetti M."/>
        </authorList>
    </citation>
    <scope>NUCLEOTIDE SEQUENCE [LARGE SCALE GENOMIC DNA]</scope>
</reference>